<dbReference type="PROSITE" id="PS50808">
    <property type="entry name" value="ZF_BED"/>
    <property type="match status" value="1"/>
</dbReference>
<evidence type="ECO:0000256" key="1">
    <source>
        <dbReference type="ARBA" id="ARBA00004123"/>
    </source>
</evidence>
<evidence type="ECO:0000256" key="4">
    <source>
        <dbReference type="ARBA" id="ARBA00022833"/>
    </source>
</evidence>
<dbReference type="Proteomes" id="UP001160148">
    <property type="component" value="Unassembled WGS sequence"/>
</dbReference>
<evidence type="ECO:0000313" key="13">
    <source>
        <dbReference type="Proteomes" id="UP001160148"/>
    </source>
</evidence>
<keyword evidence="8" id="KW-0539">Nucleus</keyword>
<dbReference type="InterPro" id="IPR008906">
    <property type="entry name" value="HATC_C_dom"/>
</dbReference>
<name>A0AAV0WQF0_9HEMI</name>
<dbReference type="GO" id="GO:0005634">
    <property type="term" value="C:nucleus"/>
    <property type="evidence" value="ECO:0007669"/>
    <property type="project" value="UniProtKB-SubCell"/>
</dbReference>
<gene>
    <name evidence="12" type="ORF">MEUPH1_LOCUS13373</name>
</gene>
<feature type="compositionally biased region" description="Polar residues" evidence="10">
    <location>
        <begin position="560"/>
        <end position="569"/>
    </location>
</feature>
<protein>
    <recommendedName>
        <fullName evidence="11">BED-type domain-containing protein</fullName>
    </recommendedName>
</protein>
<keyword evidence="4" id="KW-0862">Zinc</keyword>
<feature type="compositionally biased region" description="Low complexity" evidence="10">
    <location>
        <begin position="66"/>
        <end position="75"/>
    </location>
</feature>
<keyword evidence="5" id="KW-0805">Transcription regulation</keyword>
<evidence type="ECO:0000256" key="10">
    <source>
        <dbReference type="SAM" id="MobiDB-lite"/>
    </source>
</evidence>
<evidence type="ECO:0000259" key="11">
    <source>
        <dbReference type="PROSITE" id="PS50808"/>
    </source>
</evidence>
<dbReference type="InterPro" id="IPR036236">
    <property type="entry name" value="Znf_C2H2_sf"/>
</dbReference>
<keyword evidence="6" id="KW-0238">DNA-binding</keyword>
<dbReference type="Pfam" id="PF02892">
    <property type="entry name" value="zf-BED"/>
    <property type="match status" value="1"/>
</dbReference>
<dbReference type="SUPFAM" id="SSF53098">
    <property type="entry name" value="Ribonuclease H-like"/>
    <property type="match status" value="1"/>
</dbReference>
<dbReference type="InterPro" id="IPR012337">
    <property type="entry name" value="RNaseH-like_sf"/>
</dbReference>
<comment type="subcellular location">
    <subcellularLocation>
        <location evidence="1">Nucleus</location>
    </subcellularLocation>
</comment>
<comment type="caution">
    <text evidence="12">The sequence shown here is derived from an EMBL/GenBank/DDBJ whole genome shotgun (WGS) entry which is preliminary data.</text>
</comment>
<evidence type="ECO:0000256" key="2">
    <source>
        <dbReference type="ARBA" id="ARBA00022723"/>
    </source>
</evidence>
<dbReference type="SUPFAM" id="SSF140996">
    <property type="entry name" value="Hermes dimerisation domain"/>
    <property type="match status" value="1"/>
</dbReference>
<dbReference type="AlphaFoldDB" id="A0AAV0WQF0"/>
<evidence type="ECO:0000256" key="8">
    <source>
        <dbReference type="ARBA" id="ARBA00023242"/>
    </source>
</evidence>
<dbReference type="GO" id="GO:0046983">
    <property type="term" value="F:protein dimerization activity"/>
    <property type="evidence" value="ECO:0007669"/>
    <property type="project" value="InterPro"/>
</dbReference>
<feature type="region of interest" description="Disordered" evidence="10">
    <location>
        <begin position="65"/>
        <end position="86"/>
    </location>
</feature>
<dbReference type="SUPFAM" id="SSF57667">
    <property type="entry name" value="beta-beta-alpha zinc fingers"/>
    <property type="match status" value="1"/>
</dbReference>
<keyword evidence="13" id="KW-1185">Reference proteome</keyword>
<dbReference type="InterPro" id="IPR052035">
    <property type="entry name" value="ZnF_BED_domain_contain"/>
</dbReference>
<feature type="region of interest" description="Disordered" evidence="10">
    <location>
        <begin position="559"/>
        <end position="578"/>
    </location>
</feature>
<evidence type="ECO:0000256" key="6">
    <source>
        <dbReference type="ARBA" id="ARBA00023125"/>
    </source>
</evidence>
<evidence type="ECO:0000256" key="3">
    <source>
        <dbReference type="ARBA" id="ARBA00022771"/>
    </source>
</evidence>
<dbReference type="EMBL" id="CARXXK010000002">
    <property type="protein sequence ID" value="CAI6357782.1"/>
    <property type="molecule type" value="Genomic_DNA"/>
</dbReference>
<dbReference type="InterPro" id="IPR003656">
    <property type="entry name" value="Znf_BED"/>
</dbReference>
<dbReference type="PANTHER" id="PTHR46481">
    <property type="entry name" value="ZINC FINGER BED DOMAIN-CONTAINING PROTEIN 4"/>
    <property type="match status" value="1"/>
</dbReference>
<organism evidence="12 13">
    <name type="scientific">Macrosiphum euphorbiae</name>
    <name type="common">potato aphid</name>
    <dbReference type="NCBI Taxonomy" id="13131"/>
    <lineage>
        <taxon>Eukaryota</taxon>
        <taxon>Metazoa</taxon>
        <taxon>Ecdysozoa</taxon>
        <taxon>Arthropoda</taxon>
        <taxon>Hexapoda</taxon>
        <taxon>Insecta</taxon>
        <taxon>Pterygota</taxon>
        <taxon>Neoptera</taxon>
        <taxon>Paraneoptera</taxon>
        <taxon>Hemiptera</taxon>
        <taxon>Sternorrhyncha</taxon>
        <taxon>Aphidomorpha</taxon>
        <taxon>Aphidoidea</taxon>
        <taxon>Aphididae</taxon>
        <taxon>Macrosiphini</taxon>
        <taxon>Macrosiphum</taxon>
    </lineage>
</organism>
<keyword evidence="7" id="KW-0804">Transcription</keyword>
<evidence type="ECO:0000256" key="9">
    <source>
        <dbReference type="PROSITE-ProRule" id="PRU00027"/>
    </source>
</evidence>
<keyword evidence="2" id="KW-0479">Metal-binding</keyword>
<accession>A0AAV0WQF0</accession>
<dbReference type="Pfam" id="PF05699">
    <property type="entry name" value="Dimer_Tnp_hAT"/>
    <property type="match status" value="1"/>
</dbReference>
<dbReference type="GO" id="GO:0009791">
    <property type="term" value="P:post-embryonic development"/>
    <property type="evidence" value="ECO:0007669"/>
    <property type="project" value="UniProtKB-ARBA"/>
</dbReference>
<evidence type="ECO:0000256" key="7">
    <source>
        <dbReference type="ARBA" id="ARBA00023163"/>
    </source>
</evidence>
<proteinExistence type="predicted"/>
<dbReference type="SMART" id="SM00614">
    <property type="entry name" value="ZnF_BED"/>
    <property type="match status" value="1"/>
</dbReference>
<keyword evidence="3 9" id="KW-0863">Zinc-finger</keyword>
<feature type="domain" description="BED-type" evidence="11">
    <location>
        <begin position="5"/>
        <end position="56"/>
    </location>
</feature>
<evidence type="ECO:0000256" key="5">
    <source>
        <dbReference type="ARBA" id="ARBA00023015"/>
    </source>
</evidence>
<evidence type="ECO:0000313" key="12">
    <source>
        <dbReference type="EMBL" id="CAI6357782.1"/>
    </source>
</evidence>
<dbReference type="GO" id="GO:0008270">
    <property type="term" value="F:zinc ion binding"/>
    <property type="evidence" value="ECO:0007669"/>
    <property type="project" value="UniProtKB-KW"/>
</dbReference>
<sequence length="694" mass="77623">MMSSKHKSVIWEYFEKTSNVEIVLCKLCHASVKSCGNTTNIRNHIKRNHPSIKLSKGAVTVVMRRSSQSVASTSSTEPQEQNVDDPDVMTEENDFAEVARTIVNKAQQTQRTLNFASTSSSSSGIVDNDSVASFSGSGSASVRSIQTTSSSITPQSANISLTRQSTISESIFNIKSYDRGGYKTRAITDALIYMVAKDNLPLSTTEKQGFRFFMQKAVPMYKIPCRKTLTKMVKSKYEVLSTLIKSKLSLVDHLTLTSDIWTDTLNTKSFLGMTVHFLNLNKVALDSVTIGVLELSASHTADNISTWFEHLLAQWGIKKSQVFTVVTDSGANILSAVNKTFTSDKHLPCFAHTLNLVSERALLNLTDVLSVINKIKSIVTFFKQSVAASDELRKLCDLKLKQSVPTRWNSIYFMIDRFILCSNHIASVLIHIRRGPEMLTADEIDIAKEMLLVLKPMEVATRELCGQKYVTGSTVIPLINCLIKKTESIDLTHPTALSLKRAMLENLDKRFGRMEERSLLSISTILDPRFKTIHLNNPLTSSKAIKMIKTQIIEIKSNCDEPSSSNQGSSDDDVEPSDSLWSVHNELVTKKAATQNSHQPEERIPTELKHYLSQPTIPLGDDILKYWDINGNMFPLLKKIVQPYLSVVATSVPSERLFSKAGNIMTEKRNRLKGDKLQQLLFLSSLNFEDWHIE</sequence>
<dbReference type="GO" id="GO:0003677">
    <property type="term" value="F:DNA binding"/>
    <property type="evidence" value="ECO:0007669"/>
    <property type="project" value="UniProtKB-KW"/>
</dbReference>
<reference evidence="12 13" key="1">
    <citation type="submission" date="2023-01" db="EMBL/GenBank/DDBJ databases">
        <authorList>
            <person name="Whitehead M."/>
        </authorList>
    </citation>
    <scope>NUCLEOTIDE SEQUENCE [LARGE SCALE GENOMIC DNA]</scope>
</reference>
<dbReference type="PANTHER" id="PTHR46481:SF10">
    <property type="entry name" value="ZINC FINGER BED DOMAIN-CONTAINING PROTEIN 39"/>
    <property type="match status" value="1"/>
</dbReference>